<reference evidence="1" key="1">
    <citation type="submission" date="2022-07" db="EMBL/GenBank/DDBJ databases">
        <title>Description and genome-wide analysis of Profundicola chukchiensis gen. nov., sp. nov., marine bacteria isolated from bottom sediments of the Chukchi Sea.</title>
        <authorList>
            <person name="Romanenko L."/>
            <person name="Otstavnykh N."/>
            <person name="Kurilenko V."/>
            <person name="Eremeev V."/>
            <person name="Velansky P."/>
            <person name="Mikhailov V."/>
            <person name="Isaeva M."/>
        </authorList>
    </citation>
    <scope>NUCLEOTIDE SEQUENCE</scope>
    <source>
        <strain evidence="1">KMM 9713</strain>
    </source>
</reference>
<dbReference type="Gene3D" id="3.30.420.40">
    <property type="match status" value="1"/>
</dbReference>
<dbReference type="RefSeq" id="WP_304420327.1">
    <property type="nucleotide sequence ID" value="NZ_JANCMU010000002.1"/>
</dbReference>
<sequence length="1125" mass="128711">MAKNFRIHEGADVHGWDYSVPLNRIAIASITDPEGQSANREITSIPSPFARMDLVNTAFELVVELGLEGETIHHKMVSDALDVGQLFFEIDKFRDDLEIIDWNVEEDLQNLLNGSKSHKILGDTYRLYLEQDADVYNFKDMKRIFLLNYKKEGLHIIGATSPVSLFFTSANDLNLNLFIDADKQAFKGDFIPLHKRKDTFIKYLYSLKLSNPNFSKKFRNLSEYLDETFKVLTEEQKAMINGLNNDSIQDFDSLSIHGGLDVEVLGFPLKKAKPPVIKSDFQIDPQIAPEGKLPLVLPAAPFTKSLFYINGTWPSGQKAAIFDTEAIDKRKLPFDGTVHPYLVLSDFLDDYIVETEFPLNSNYFFTAGNENKNYLLPIKPLFFQYFDVDFLKTSIQGKKIVEFTHVDKNMVEFCLRIPIKKGSEFIEYRRRYYKSVSADFTQSLSKEENKGVIIKNKVNVVITPFYKFQNENIAEYNIGLYDANIDSMFDNITTKLEFYNSEGEKINIPLPKQRIYKEETNFDLITYIVNSNIAYLILDNGYTKAVLVPNMPSFTGGTEFIFGVDFGTTNTHIEYRSSDMGVPKPFEIDHDHTNMIGNLILENDQSKEIVYVSNYHQDFFPRKIKKSLDLNENSKYSFPQKTSISGHNNLNYDLTVGAYSTNTIPFKYGIDSFTRYEKISTNLKWDVADINNEKKLKVFIEQLIKMIRDKVIVNNGDLAKTKIVWSYPTSMQTFILNRLRSTWEEVIEKYLGNNIQVKSVSESLTPFYYYKNAEGVTDGIHPVVSLDIGGKTTDLAIYKGGEPILYSSYQFGGDAIFGDNYNRNININGYVNQFYDEIIQKLKSGIETANKERVVNYKKTIEILSNIKASQNSIDLIDAFFSLKENILLKDLDVDFNKILASNNKFSSLMFIFFTANMYHLAKIFKANNLTPPKEIKLAGNGSKVLSILDSSSGKSALSKLASSIFSEVLISEKVNVKLSLPKDSKQISAKGATYMFDAGLDEDFDIDDIHYIFFGEDMENKYCYNDENELLDGVENEFTDFLNLLYNIIQNDNLRDLFNIDRNYLIEAVNQIRENTMNKLAQGFNLKTERLSENERSSNLSETPFFYPLVGSLAELAYEISKND</sequence>
<dbReference type="Proteomes" id="UP001152599">
    <property type="component" value="Unassembled WGS sequence"/>
</dbReference>
<comment type="caution">
    <text evidence="1">The sequence shown here is derived from an EMBL/GenBank/DDBJ whole genome shotgun (WGS) entry which is preliminary data.</text>
</comment>
<gene>
    <name evidence="1" type="ORF">NMK71_04995</name>
</gene>
<protein>
    <submittedName>
        <fullName evidence="1">Ethanolamine ammonia-lyase reactivating factor EutA</fullName>
    </submittedName>
</protein>
<organism evidence="1 2">
    <name type="scientific">Profundicola chukchiensis</name>
    <dbReference type="NCBI Taxonomy" id="2961959"/>
    <lineage>
        <taxon>Bacteria</taxon>
        <taxon>Pseudomonadati</taxon>
        <taxon>Bacteroidota</taxon>
        <taxon>Flavobacteriia</taxon>
        <taxon>Flavobacteriales</taxon>
        <taxon>Weeksellaceae</taxon>
        <taxon>Profundicola</taxon>
    </lineage>
</organism>
<evidence type="ECO:0000313" key="1">
    <source>
        <dbReference type="EMBL" id="MDG4945763.1"/>
    </source>
</evidence>
<dbReference type="SUPFAM" id="SSF53067">
    <property type="entry name" value="Actin-like ATPase domain"/>
    <property type="match status" value="1"/>
</dbReference>
<dbReference type="AlphaFoldDB" id="A0A9X4RU47"/>
<dbReference type="EMBL" id="JANCMU010000002">
    <property type="protein sequence ID" value="MDG4945763.1"/>
    <property type="molecule type" value="Genomic_DNA"/>
</dbReference>
<accession>A0A9X4RU47</accession>
<proteinExistence type="predicted"/>
<dbReference type="InterPro" id="IPR043129">
    <property type="entry name" value="ATPase_NBD"/>
</dbReference>
<name>A0A9X4RU47_9FLAO</name>
<keyword evidence="2" id="KW-1185">Reference proteome</keyword>
<evidence type="ECO:0000313" key="2">
    <source>
        <dbReference type="Proteomes" id="UP001152599"/>
    </source>
</evidence>